<protein>
    <recommendedName>
        <fullName evidence="4">DUF1376 domain-containing protein</fullName>
    </recommendedName>
</protein>
<dbReference type="EMBL" id="CP060244">
    <property type="protein sequence ID" value="QNT78261.1"/>
    <property type="molecule type" value="Genomic_DNA"/>
</dbReference>
<evidence type="ECO:0000256" key="1">
    <source>
        <dbReference type="SAM" id="MobiDB-lite"/>
    </source>
</evidence>
<gene>
    <name evidence="2" type="ORF">JGUZn3_10330</name>
</gene>
<name>A0A7H1NR51_9PROT</name>
<sequence>MLDRVPHSVSPLREGEQGMHLSPVVERRARPPQTEEIDVAFKKKASKEGKLPAPLTPSECDLRDFPFLPIEITRLFGSDFHTLSSDAEWRAGVTLWLKSFHQVPSASLPCNDRSLAHLAEFGRDIESWLQVRNGALHGWILCADGRLYHPVVAVRAREAWRRKLIQREKGRKGNAVRWKKPLPDTLAQTESTLNGKAQAYREVSNYHRGEEKIMVPILEGEHGFAGEQIGLLPFCPHGDRPVIARESLRESTRERKGE</sequence>
<accession>A0A7H1NR51</accession>
<evidence type="ECO:0000313" key="3">
    <source>
        <dbReference type="Proteomes" id="UP000516349"/>
    </source>
</evidence>
<evidence type="ECO:0000313" key="2">
    <source>
        <dbReference type="EMBL" id="QNT78261.1"/>
    </source>
</evidence>
<evidence type="ECO:0008006" key="4">
    <source>
        <dbReference type="Google" id="ProtNLM"/>
    </source>
</evidence>
<organism evidence="2 3">
    <name type="scientific">Entomobacter blattae</name>
    <dbReference type="NCBI Taxonomy" id="2762277"/>
    <lineage>
        <taxon>Bacteria</taxon>
        <taxon>Pseudomonadati</taxon>
        <taxon>Pseudomonadota</taxon>
        <taxon>Alphaproteobacteria</taxon>
        <taxon>Acetobacterales</taxon>
        <taxon>Acetobacteraceae</taxon>
        <taxon>Entomobacter</taxon>
    </lineage>
</organism>
<proteinExistence type="predicted"/>
<dbReference type="Proteomes" id="UP000516349">
    <property type="component" value="Chromosome"/>
</dbReference>
<keyword evidence="3" id="KW-1185">Reference proteome</keyword>
<dbReference type="KEGG" id="ebla:JGUZn3_10330"/>
<dbReference type="RefSeq" id="WP_203414593.1">
    <property type="nucleotide sequence ID" value="NZ_CP060244.1"/>
</dbReference>
<feature type="region of interest" description="Disordered" evidence="1">
    <location>
        <begin position="1"/>
        <end position="21"/>
    </location>
</feature>
<dbReference type="AlphaFoldDB" id="A0A7H1NR51"/>
<reference evidence="2 3" key="1">
    <citation type="submission" date="2020-08" db="EMBL/GenBank/DDBJ databases">
        <title>Complete genome sequence of Entomobacter blattae G55GP.</title>
        <authorList>
            <person name="Poehlein A."/>
            <person name="Guzman J."/>
            <person name="Daniel R."/>
            <person name="Vilcinskas A."/>
        </authorList>
    </citation>
    <scope>NUCLEOTIDE SEQUENCE [LARGE SCALE GENOMIC DNA]</scope>
    <source>
        <strain evidence="2 3">G55GP</strain>
    </source>
</reference>